<evidence type="ECO:0008006" key="3">
    <source>
        <dbReference type="Google" id="ProtNLM"/>
    </source>
</evidence>
<accession>A0A7S1U795</accession>
<sequence length="214" mass="22590">MMFRGLGLALVLAGASAFTPAPRLATRMGRVALSATSEAPELDEAAMSKDGALEMPKALEFTRTKYFFGRVTVDLGPEFKPLDQVLDPSFSDDNSALATVQVPLPMGMVIEESATLEGKVEVVEVVEGSNAEKAGVQVGDVLRGCTAMAVNLAKAAEEDVAFNALAGATKPGLCRAFYIADGMPFDETMNALTSNAEQEGGPGFSNMVFERHFS</sequence>
<evidence type="ECO:0000256" key="1">
    <source>
        <dbReference type="SAM" id="SignalP"/>
    </source>
</evidence>
<dbReference type="SUPFAM" id="SSF50156">
    <property type="entry name" value="PDZ domain-like"/>
    <property type="match status" value="1"/>
</dbReference>
<dbReference type="EMBL" id="HBGJ01027517">
    <property type="protein sequence ID" value="CAD9259087.1"/>
    <property type="molecule type" value="Transcribed_RNA"/>
</dbReference>
<organism evidence="2">
    <name type="scientific">Phaeomonas parva</name>
    <dbReference type="NCBI Taxonomy" id="124430"/>
    <lineage>
        <taxon>Eukaryota</taxon>
        <taxon>Sar</taxon>
        <taxon>Stramenopiles</taxon>
        <taxon>Ochrophyta</taxon>
        <taxon>Pinguiophyceae</taxon>
        <taxon>Pinguiochrysidales</taxon>
        <taxon>Pinguiochrysidaceae</taxon>
        <taxon>Phaeomonas</taxon>
    </lineage>
</organism>
<reference evidence="2" key="1">
    <citation type="submission" date="2021-01" db="EMBL/GenBank/DDBJ databases">
        <authorList>
            <person name="Corre E."/>
            <person name="Pelletier E."/>
            <person name="Niang G."/>
            <person name="Scheremetjew M."/>
            <person name="Finn R."/>
            <person name="Kale V."/>
            <person name="Holt S."/>
            <person name="Cochrane G."/>
            <person name="Meng A."/>
            <person name="Brown T."/>
            <person name="Cohen L."/>
        </authorList>
    </citation>
    <scope>NUCLEOTIDE SEQUENCE</scope>
    <source>
        <strain evidence="2">CCMP2877</strain>
    </source>
</reference>
<feature type="chain" id="PRO_5031128423" description="PDZ domain-containing protein" evidence="1">
    <location>
        <begin position="18"/>
        <end position="214"/>
    </location>
</feature>
<gene>
    <name evidence="2" type="ORF">PPAR1163_LOCUS17461</name>
</gene>
<proteinExistence type="predicted"/>
<dbReference type="AlphaFoldDB" id="A0A7S1U795"/>
<evidence type="ECO:0000313" key="2">
    <source>
        <dbReference type="EMBL" id="CAD9259087.1"/>
    </source>
</evidence>
<feature type="signal peptide" evidence="1">
    <location>
        <begin position="1"/>
        <end position="17"/>
    </location>
</feature>
<name>A0A7S1U795_9STRA</name>
<protein>
    <recommendedName>
        <fullName evidence="3">PDZ domain-containing protein</fullName>
    </recommendedName>
</protein>
<dbReference type="InterPro" id="IPR036034">
    <property type="entry name" value="PDZ_sf"/>
</dbReference>
<keyword evidence="1" id="KW-0732">Signal</keyword>